<dbReference type="Pfam" id="PF00560">
    <property type="entry name" value="LRR_1"/>
    <property type="match status" value="2"/>
</dbReference>
<dbReference type="Gramene" id="PRQ39435">
    <property type="protein sequence ID" value="PRQ39435"/>
    <property type="gene ID" value="RchiOBHm_Chr4g0425121"/>
</dbReference>
<dbReference type="OMA" id="FMRIDHN"/>
<sequence>MPSTFLLFAVTLILSVDLLTAVVYANPEVTALSALKNSLSDPNKALQSWDTQLVDPCTWFHITCNDQNYVTRVHLSSQNLSGKLVPELGNLTQLRYLVLFKNNIEGSIPAELGKLTNLDSLALSDNNLSGTLPSSLENLKLLKILNLNNNKFLSGAVPRVLFMFRASTSRTQV</sequence>
<dbReference type="AlphaFoldDB" id="A0A2P6QZ15"/>
<dbReference type="Proteomes" id="UP000238479">
    <property type="component" value="Chromosome 4"/>
</dbReference>
<dbReference type="InterPro" id="IPR032675">
    <property type="entry name" value="LRR_dom_sf"/>
</dbReference>
<keyword evidence="1" id="KW-0433">Leucine-rich repeat</keyword>
<protein>
    <submittedName>
        <fullName evidence="6">Putative transferase</fullName>
        <ecNumber evidence="6">2.7.-.-</ecNumber>
    </submittedName>
</protein>
<dbReference type="EC" id="2.7.-.-" evidence="6"/>
<dbReference type="OrthoDB" id="406235at2759"/>
<dbReference type="Gene3D" id="3.80.10.10">
    <property type="entry name" value="Ribonuclease Inhibitor"/>
    <property type="match status" value="1"/>
</dbReference>
<keyword evidence="2 4" id="KW-0732">Signal</keyword>
<feature type="signal peptide" evidence="4">
    <location>
        <begin position="1"/>
        <end position="25"/>
    </location>
</feature>
<dbReference type="InterPro" id="IPR001611">
    <property type="entry name" value="Leu-rich_rpt"/>
</dbReference>
<evidence type="ECO:0000256" key="1">
    <source>
        <dbReference type="ARBA" id="ARBA00022614"/>
    </source>
</evidence>
<evidence type="ECO:0000259" key="5">
    <source>
        <dbReference type="Pfam" id="PF08263"/>
    </source>
</evidence>
<gene>
    <name evidence="6" type="ORF">RchiOBHm_Chr4g0425121</name>
</gene>
<organism evidence="6 7">
    <name type="scientific">Rosa chinensis</name>
    <name type="common">China rose</name>
    <dbReference type="NCBI Taxonomy" id="74649"/>
    <lineage>
        <taxon>Eukaryota</taxon>
        <taxon>Viridiplantae</taxon>
        <taxon>Streptophyta</taxon>
        <taxon>Embryophyta</taxon>
        <taxon>Tracheophyta</taxon>
        <taxon>Spermatophyta</taxon>
        <taxon>Magnoliopsida</taxon>
        <taxon>eudicotyledons</taxon>
        <taxon>Gunneridae</taxon>
        <taxon>Pentapetalae</taxon>
        <taxon>rosids</taxon>
        <taxon>fabids</taxon>
        <taxon>Rosales</taxon>
        <taxon>Rosaceae</taxon>
        <taxon>Rosoideae</taxon>
        <taxon>Rosoideae incertae sedis</taxon>
        <taxon>Rosa</taxon>
    </lineage>
</organism>
<dbReference type="PANTHER" id="PTHR47988">
    <property type="entry name" value="SOMATIC EMBRYOGENESIS RECEPTOR KINASE 1"/>
    <property type="match status" value="1"/>
</dbReference>
<dbReference type="STRING" id="74649.A0A2P6QZ15"/>
<accession>A0A2P6QZ15</accession>
<evidence type="ECO:0000313" key="7">
    <source>
        <dbReference type="Proteomes" id="UP000238479"/>
    </source>
</evidence>
<dbReference type="SUPFAM" id="SSF52058">
    <property type="entry name" value="L domain-like"/>
    <property type="match status" value="1"/>
</dbReference>
<dbReference type="GO" id="GO:0016740">
    <property type="term" value="F:transferase activity"/>
    <property type="evidence" value="ECO:0007669"/>
    <property type="project" value="UniProtKB-KW"/>
</dbReference>
<dbReference type="EMBL" id="PDCK01000042">
    <property type="protein sequence ID" value="PRQ39435.1"/>
    <property type="molecule type" value="Genomic_DNA"/>
</dbReference>
<keyword evidence="7" id="KW-1185">Reference proteome</keyword>
<dbReference type="FunFam" id="3.80.10.10:FF:000024">
    <property type="entry name" value="Somatic embryogenesis receptor kinase 1"/>
    <property type="match status" value="1"/>
</dbReference>
<dbReference type="Pfam" id="PF08263">
    <property type="entry name" value="LRRNT_2"/>
    <property type="match status" value="1"/>
</dbReference>
<proteinExistence type="predicted"/>
<keyword evidence="6" id="KW-0808">Transferase</keyword>
<reference evidence="6 7" key="1">
    <citation type="journal article" date="2018" name="Nat. Genet.">
        <title>The Rosa genome provides new insights in the design of modern roses.</title>
        <authorList>
            <person name="Bendahmane M."/>
        </authorList>
    </citation>
    <scope>NUCLEOTIDE SEQUENCE [LARGE SCALE GENOMIC DNA]</scope>
    <source>
        <strain evidence="7">cv. Old Blush</strain>
    </source>
</reference>
<evidence type="ECO:0000256" key="3">
    <source>
        <dbReference type="ARBA" id="ARBA00022737"/>
    </source>
</evidence>
<feature type="chain" id="PRO_5015151449" evidence="4">
    <location>
        <begin position="26"/>
        <end position="173"/>
    </location>
</feature>
<feature type="domain" description="Leucine-rich repeat-containing N-terminal plant-type" evidence="5">
    <location>
        <begin position="26"/>
        <end position="65"/>
    </location>
</feature>
<evidence type="ECO:0000313" key="6">
    <source>
        <dbReference type="EMBL" id="PRQ39435.1"/>
    </source>
</evidence>
<keyword evidence="3" id="KW-0677">Repeat</keyword>
<comment type="caution">
    <text evidence="6">The sequence shown here is derived from an EMBL/GenBank/DDBJ whole genome shotgun (WGS) entry which is preliminary data.</text>
</comment>
<name>A0A2P6QZ15_ROSCH</name>
<dbReference type="InterPro" id="IPR013210">
    <property type="entry name" value="LRR_N_plant-typ"/>
</dbReference>
<evidence type="ECO:0000256" key="4">
    <source>
        <dbReference type="SAM" id="SignalP"/>
    </source>
</evidence>
<evidence type="ECO:0000256" key="2">
    <source>
        <dbReference type="ARBA" id="ARBA00022729"/>
    </source>
</evidence>